<evidence type="ECO:0000313" key="1">
    <source>
        <dbReference type="EnsemblPlants" id="AVESA.00010b.r2.4AG0607870.2.CDS"/>
    </source>
</evidence>
<evidence type="ECO:0000313" key="2">
    <source>
        <dbReference type="Proteomes" id="UP001732700"/>
    </source>
</evidence>
<reference evidence="1" key="2">
    <citation type="submission" date="2025-09" db="UniProtKB">
        <authorList>
            <consortium name="EnsemblPlants"/>
        </authorList>
    </citation>
    <scope>IDENTIFICATION</scope>
</reference>
<proteinExistence type="predicted"/>
<organism evidence="1 2">
    <name type="scientific">Avena sativa</name>
    <name type="common">Oat</name>
    <dbReference type="NCBI Taxonomy" id="4498"/>
    <lineage>
        <taxon>Eukaryota</taxon>
        <taxon>Viridiplantae</taxon>
        <taxon>Streptophyta</taxon>
        <taxon>Embryophyta</taxon>
        <taxon>Tracheophyta</taxon>
        <taxon>Spermatophyta</taxon>
        <taxon>Magnoliopsida</taxon>
        <taxon>Liliopsida</taxon>
        <taxon>Poales</taxon>
        <taxon>Poaceae</taxon>
        <taxon>BOP clade</taxon>
        <taxon>Pooideae</taxon>
        <taxon>Poodae</taxon>
        <taxon>Poeae</taxon>
        <taxon>Poeae Chloroplast Group 1 (Aveneae type)</taxon>
        <taxon>Aveninae</taxon>
        <taxon>Avena</taxon>
    </lineage>
</organism>
<dbReference type="EnsemblPlants" id="AVESA.00010b.r2.4AG0607870.2">
    <property type="protein sequence ID" value="AVESA.00010b.r2.4AG0607870.2.CDS"/>
    <property type="gene ID" value="AVESA.00010b.r2.4AG0607870"/>
</dbReference>
<sequence>MGGQGDKGLSLEEYRNQIMYNLFGDESEDEVEDPENGGDEVTSVNGNNKGAGDEVTTDKGMSLEEYRNQIMYNLFGDESEDEVEDPENGGGEVTSVNGNNKGAGDEANLNITCSLHLPAPAARKHAYKSDSRRHHRSEEGHAESQGSAGLAKERVVEAHHVVLGYQNMPGNVEVMNNEEEGYCQRIETSRIRVITSEFEGSKDNYNGDEDRKVSEVNRKRKSGPTEGDKAHGVLCNVFAESDEDEIAPYGGQDDAENDNISPTEDEGHYGNILQGKDIVPGKTTCYESDANVERESKQRLVGPSLNLVVPHIPPPGQPDRMNVIRVSNVVGIDPKPFNPETYEEEDALITDESEGKKRIHLNVVRWRMVKNADGTESPESNARFVKWKDGSMQLLIGDEALDVTVDETNHDTHLFMKNGKGLLQSQGRLLQKMRFMPSSLSSRSHRSLTALVDSQNKKTTKVQTCYVKTDPERAKQEMERAAEKDIRARSNLRQKREKLNRKYTQPHRQKQKLTPGILEEPLHQNEAPGFKYNRHGRVAHSGFEHDLELEALPERRMFNAKANEYSDSEREELEYETELEDIESSPTHGSENELDEKNGYDQDLEEALGFTSVSDGDIEEQEPKREPRKRGKVIYSDDESPRPRKQPLNRGKAYVFYSDDDE</sequence>
<dbReference type="Proteomes" id="UP001732700">
    <property type="component" value="Chromosome 4A"/>
</dbReference>
<accession>A0ACD5WBY1</accession>
<reference evidence="1" key="1">
    <citation type="submission" date="2021-05" db="EMBL/GenBank/DDBJ databases">
        <authorList>
            <person name="Scholz U."/>
            <person name="Mascher M."/>
            <person name="Fiebig A."/>
        </authorList>
    </citation>
    <scope>NUCLEOTIDE SEQUENCE [LARGE SCALE GENOMIC DNA]</scope>
</reference>
<protein>
    <submittedName>
        <fullName evidence="1">Uncharacterized protein</fullName>
    </submittedName>
</protein>
<keyword evidence="2" id="KW-1185">Reference proteome</keyword>
<name>A0ACD5WBY1_AVESA</name>